<dbReference type="STRING" id="354355.SAMN05660816_04568"/>
<protein>
    <submittedName>
        <fullName evidence="3">DUF4440 domain-containing protein</fullName>
    </submittedName>
</protein>
<dbReference type="AlphaFoldDB" id="A0A1V9F4M1"/>
<evidence type="ECO:0000313" key="4">
    <source>
        <dbReference type="Proteomes" id="UP000192610"/>
    </source>
</evidence>
<keyword evidence="4" id="KW-1185">Reference proteome</keyword>
<feature type="chain" id="PRO_5010707764" evidence="1">
    <location>
        <begin position="21"/>
        <end position="144"/>
    </location>
</feature>
<dbReference type="Pfam" id="PF14534">
    <property type="entry name" value="DUF4440"/>
    <property type="match status" value="1"/>
</dbReference>
<dbReference type="InterPro" id="IPR032710">
    <property type="entry name" value="NTF2-like_dom_sf"/>
</dbReference>
<dbReference type="RefSeq" id="WP_081197702.1">
    <property type="nucleotide sequence ID" value="NZ_FOCZ01000008.1"/>
</dbReference>
<dbReference type="OrthoDB" id="5383110at2"/>
<feature type="signal peptide" evidence="1">
    <location>
        <begin position="1"/>
        <end position="20"/>
    </location>
</feature>
<comment type="caution">
    <text evidence="3">The sequence shown here is derived from an EMBL/GenBank/DDBJ whole genome shotgun (WGS) entry which is preliminary data.</text>
</comment>
<dbReference type="InterPro" id="IPR027843">
    <property type="entry name" value="DUF4440"/>
</dbReference>
<sequence>MIKRLVYLIVLTTVMNVAMAQNKEETAVTAAVEHLKKAMIDGDKAGLQNITADLLSYGHSSGKIEDKATFVDNIVTGKSDFVTIDLTNQTISISGDAAIVRHTLSATTNDGGNPGSVKLNILLIWQKQKGRWKLLARQAVKVAS</sequence>
<dbReference type="SUPFAM" id="SSF54427">
    <property type="entry name" value="NTF2-like"/>
    <property type="match status" value="1"/>
</dbReference>
<dbReference type="Gene3D" id="3.10.450.50">
    <property type="match status" value="1"/>
</dbReference>
<dbReference type="EMBL" id="LVXG01000006">
    <property type="protein sequence ID" value="OQP53354.1"/>
    <property type="molecule type" value="Genomic_DNA"/>
</dbReference>
<organism evidence="3 4">
    <name type="scientific">Niastella yeongjuensis</name>
    <dbReference type="NCBI Taxonomy" id="354355"/>
    <lineage>
        <taxon>Bacteria</taxon>
        <taxon>Pseudomonadati</taxon>
        <taxon>Bacteroidota</taxon>
        <taxon>Chitinophagia</taxon>
        <taxon>Chitinophagales</taxon>
        <taxon>Chitinophagaceae</taxon>
        <taxon>Niastella</taxon>
    </lineage>
</organism>
<feature type="domain" description="DUF4440" evidence="2">
    <location>
        <begin position="29"/>
        <end position="134"/>
    </location>
</feature>
<reference evidence="4" key="1">
    <citation type="submission" date="2016-04" db="EMBL/GenBank/DDBJ databases">
        <authorList>
            <person name="Chen L."/>
            <person name="Zhuang W."/>
            <person name="Wang G."/>
        </authorList>
    </citation>
    <scope>NUCLEOTIDE SEQUENCE [LARGE SCALE GENOMIC DNA]</scope>
    <source>
        <strain evidence="4">17621</strain>
    </source>
</reference>
<evidence type="ECO:0000259" key="2">
    <source>
        <dbReference type="Pfam" id="PF14534"/>
    </source>
</evidence>
<accession>A0A1V9F4M1</accession>
<evidence type="ECO:0000313" key="3">
    <source>
        <dbReference type="EMBL" id="OQP53354.1"/>
    </source>
</evidence>
<proteinExistence type="predicted"/>
<gene>
    <name evidence="3" type="ORF">A4H97_23165</name>
</gene>
<dbReference type="Proteomes" id="UP000192610">
    <property type="component" value="Unassembled WGS sequence"/>
</dbReference>
<evidence type="ECO:0000256" key="1">
    <source>
        <dbReference type="SAM" id="SignalP"/>
    </source>
</evidence>
<name>A0A1V9F4M1_9BACT</name>
<keyword evidence="1" id="KW-0732">Signal</keyword>